<dbReference type="EMBL" id="BPLR01002660">
    <property type="protein sequence ID" value="GIX76345.1"/>
    <property type="molecule type" value="Genomic_DNA"/>
</dbReference>
<sequence length="99" mass="11460">MGFERQGTLAYHPQLNGCIECWDRTLKPAILSHETKGWPRSFPFILLGLHTTWHTNFHSTPTEILSGENIRLPCALFENTSNEPKYEFVESFKGKFFKS</sequence>
<organism evidence="1 2">
    <name type="scientific">Caerostris extrusa</name>
    <name type="common">Bark spider</name>
    <name type="synonym">Caerostris bankana</name>
    <dbReference type="NCBI Taxonomy" id="172846"/>
    <lineage>
        <taxon>Eukaryota</taxon>
        <taxon>Metazoa</taxon>
        <taxon>Ecdysozoa</taxon>
        <taxon>Arthropoda</taxon>
        <taxon>Chelicerata</taxon>
        <taxon>Arachnida</taxon>
        <taxon>Araneae</taxon>
        <taxon>Araneomorphae</taxon>
        <taxon>Entelegynae</taxon>
        <taxon>Araneoidea</taxon>
        <taxon>Araneidae</taxon>
        <taxon>Caerostris</taxon>
    </lineage>
</organism>
<dbReference type="GO" id="GO:0003676">
    <property type="term" value="F:nucleic acid binding"/>
    <property type="evidence" value="ECO:0007669"/>
    <property type="project" value="InterPro"/>
</dbReference>
<keyword evidence="2" id="KW-1185">Reference proteome</keyword>
<dbReference type="SUPFAM" id="SSF53098">
    <property type="entry name" value="Ribonuclease H-like"/>
    <property type="match status" value="1"/>
</dbReference>
<dbReference type="Proteomes" id="UP001054945">
    <property type="component" value="Unassembled WGS sequence"/>
</dbReference>
<gene>
    <name evidence="1" type="ORF">CEXT_622591</name>
</gene>
<name>A0AAV4MV37_CAEEX</name>
<protein>
    <submittedName>
        <fullName evidence="1">Uncharacterized protein</fullName>
    </submittedName>
</protein>
<dbReference type="InterPro" id="IPR012337">
    <property type="entry name" value="RNaseH-like_sf"/>
</dbReference>
<evidence type="ECO:0000313" key="2">
    <source>
        <dbReference type="Proteomes" id="UP001054945"/>
    </source>
</evidence>
<reference evidence="1 2" key="1">
    <citation type="submission" date="2021-06" db="EMBL/GenBank/DDBJ databases">
        <title>Caerostris extrusa draft genome.</title>
        <authorList>
            <person name="Kono N."/>
            <person name="Arakawa K."/>
        </authorList>
    </citation>
    <scope>NUCLEOTIDE SEQUENCE [LARGE SCALE GENOMIC DNA]</scope>
</reference>
<dbReference type="AlphaFoldDB" id="A0AAV4MV37"/>
<accession>A0AAV4MV37</accession>
<dbReference type="PANTHER" id="PTHR38681:SF1">
    <property type="entry name" value="RETROVIRUS-RELATED POL POLYPROTEIN FROM TRANSPOSON 412-LIKE PROTEIN"/>
    <property type="match status" value="1"/>
</dbReference>
<comment type="caution">
    <text evidence="1">The sequence shown here is derived from an EMBL/GenBank/DDBJ whole genome shotgun (WGS) entry which is preliminary data.</text>
</comment>
<proteinExistence type="predicted"/>
<evidence type="ECO:0000313" key="1">
    <source>
        <dbReference type="EMBL" id="GIX76345.1"/>
    </source>
</evidence>
<dbReference type="Gene3D" id="3.30.420.10">
    <property type="entry name" value="Ribonuclease H-like superfamily/Ribonuclease H"/>
    <property type="match status" value="1"/>
</dbReference>
<dbReference type="PANTHER" id="PTHR38681">
    <property type="entry name" value="RETROVIRUS-RELATED POL POLYPROTEIN FROM TRANSPOSON 412-LIKE PROTEIN-RELATED"/>
    <property type="match status" value="1"/>
</dbReference>
<dbReference type="InterPro" id="IPR036397">
    <property type="entry name" value="RNaseH_sf"/>
</dbReference>